<keyword evidence="8" id="KW-1185">Reference proteome</keyword>
<dbReference type="InterPro" id="IPR036318">
    <property type="entry name" value="FAD-bd_PCMH-like_sf"/>
</dbReference>
<proteinExistence type="inferred from homology"/>
<evidence type="ECO:0000256" key="1">
    <source>
        <dbReference type="ARBA" id="ARBA00001974"/>
    </source>
</evidence>
<evidence type="ECO:0000256" key="3">
    <source>
        <dbReference type="ARBA" id="ARBA00022630"/>
    </source>
</evidence>
<evidence type="ECO:0000259" key="6">
    <source>
        <dbReference type="PROSITE" id="PS51387"/>
    </source>
</evidence>
<comment type="similarity">
    <text evidence="2">Belongs to the oxygen-dependent FAD-linked oxidoreductase family.</text>
</comment>
<dbReference type="AlphaFoldDB" id="A0A4Q7YPD7"/>
<reference evidence="7 8" key="1">
    <citation type="submission" date="2019-02" db="EMBL/GenBank/DDBJ databases">
        <title>Genomic Encyclopedia of Archaeal and Bacterial Type Strains, Phase II (KMG-II): from individual species to whole genera.</title>
        <authorList>
            <person name="Goeker M."/>
        </authorList>
    </citation>
    <scope>NUCLEOTIDE SEQUENCE [LARGE SCALE GENOMIC DNA]</scope>
    <source>
        <strain evidence="7 8">DSM 18101</strain>
    </source>
</reference>
<comment type="cofactor">
    <cofactor evidence="1">
        <name>FAD</name>
        <dbReference type="ChEBI" id="CHEBI:57692"/>
    </cofactor>
</comment>
<dbReference type="InterPro" id="IPR006094">
    <property type="entry name" value="Oxid_FAD_bind_N"/>
</dbReference>
<evidence type="ECO:0000313" key="8">
    <source>
        <dbReference type="Proteomes" id="UP000292958"/>
    </source>
</evidence>
<dbReference type="GO" id="GO:0071949">
    <property type="term" value="F:FAD binding"/>
    <property type="evidence" value="ECO:0007669"/>
    <property type="project" value="InterPro"/>
</dbReference>
<dbReference type="RefSeq" id="WP_130417815.1">
    <property type="nucleotide sequence ID" value="NZ_SHKW01000001.1"/>
</dbReference>
<dbReference type="Pfam" id="PF08031">
    <property type="entry name" value="BBE"/>
    <property type="match status" value="1"/>
</dbReference>
<dbReference type="InterPro" id="IPR016166">
    <property type="entry name" value="FAD-bd_PCMH"/>
</dbReference>
<evidence type="ECO:0000256" key="5">
    <source>
        <dbReference type="ARBA" id="ARBA00023002"/>
    </source>
</evidence>
<name>A0A4Q7YPD7_9BACT</name>
<accession>A0A4Q7YPD7</accession>
<dbReference type="Gene3D" id="3.30.465.10">
    <property type="match status" value="1"/>
</dbReference>
<dbReference type="Pfam" id="PF01565">
    <property type="entry name" value="FAD_binding_4"/>
    <property type="match status" value="1"/>
</dbReference>
<organism evidence="7 8">
    <name type="scientific">Edaphobacter modestus</name>
    <dbReference type="NCBI Taxonomy" id="388466"/>
    <lineage>
        <taxon>Bacteria</taxon>
        <taxon>Pseudomonadati</taxon>
        <taxon>Acidobacteriota</taxon>
        <taxon>Terriglobia</taxon>
        <taxon>Terriglobales</taxon>
        <taxon>Acidobacteriaceae</taxon>
        <taxon>Edaphobacter</taxon>
    </lineage>
</organism>
<dbReference type="Gene3D" id="3.40.462.20">
    <property type="match status" value="1"/>
</dbReference>
<keyword evidence="4" id="KW-0274">FAD</keyword>
<dbReference type="OrthoDB" id="545125at2"/>
<keyword evidence="5" id="KW-0560">Oxidoreductase</keyword>
<evidence type="ECO:0000256" key="2">
    <source>
        <dbReference type="ARBA" id="ARBA00005466"/>
    </source>
</evidence>
<keyword evidence="3" id="KW-0285">Flavoprotein</keyword>
<protein>
    <submittedName>
        <fullName evidence="7">Berberine-like enzyme</fullName>
    </submittedName>
</protein>
<dbReference type="SUPFAM" id="SSF56176">
    <property type="entry name" value="FAD-binding/transporter-associated domain-like"/>
    <property type="match status" value="1"/>
</dbReference>
<feature type="domain" description="FAD-binding PCMH-type" evidence="6">
    <location>
        <begin position="24"/>
        <end position="204"/>
    </location>
</feature>
<dbReference type="GO" id="GO:0016491">
    <property type="term" value="F:oxidoreductase activity"/>
    <property type="evidence" value="ECO:0007669"/>
    <property type="project" value="UniProtKB-KW"/>
</dbReference>
<dbReference type="PROSITE" id="PS51387">
    <property type="entry name" value="FAD_PCMH"/>
    <property type="match status" value="1"/>
</dbReference>
<evidence type="ECO:0000313" key="7">
    <source>
        <dbReference type="EMBL" id="RZU39632.1"/>
    </source>
</evidence>
<sequence length="516" mass="57075">MSTNVSRQDPRFPTLRKSHNLRWPASEADSVGRIEICENPDDVAEALQKTVRAGLRPTIRSGGHCYEDFVCNNPGGVLLDVSLVNGMDATGSGHTYKIGPGTRLGDAYTRLYKESGVTLPGGSCYGVGAGGHISGGGYGVLSRLHGLTVDWLSAVDILTVDASGTVVPRRVDKKKDPDLFRACRGAGGNNFGVITAYYFDKLPQAPKEVVNVGMSFPWEDMTPERFEAILTTYGHYYETRGKDPDTWGMFTALGLSHRNSGRIGISVQFCNPDGTCDDLTVLNEFIDLFQPCKPVAAEPQTMDSRHSANAGNARILTRPDGTPLPCSGPHNMNRISWYDATVHGDVGGNTRAKYKSSYMKRTFTSAEARTIYKHLNREIPGVELSGILAVDSYGGAVNRPELAGETSIPQRASVMKLQFQTYWRNPADDAGRLQWMRDFYTDLYSGPDVDQPHKGTPYHNQQYEGCYINYPDADMLSYPFWPQLYYGDQGLYPFLQGVKRKYDPNNIFHHSMSVRA</sequence>
<dbReference type="EMBL" id="SHKW01000001">
    <property type="protein sequence ID" value="RZU39632.1"/>
    <property type="molecule type" value="Genomic_DNA"/>
</dbReference>
<dbReference type="Proteomes" id="UP000292958">
    <property type="component" value="Unassembled WGS sequence"/>
</dbReference>
<gene>
    <name evidence="7" type="ORF">BDD14_1020</name>
</gene>
<dbReference type="InterPro" id="IPR050416">
    <property type="entry name" value="FAD-linked_Oxidoreductase"/>
</dbReference>
<evidence type="ECO:0000256" key="4">
    <source>
        <dbReference type="ARBA" id="ARBA00022827"/>
    </source>
</evidence>
<dbReference type="PANTHER" id="PTHR42973">
    <property type="entry name" value="BINDING OXIDOREDUCTASE, PUTATIVE (AFU_ORTHOLOGUE AFUA_1G17690)-RELATED"/>
    <property type="match status" value="1"/>
</dbReference>
<dbReference type="InterPro" id="IPR016169">
    <property type="entry name" value="FAD-bd_PCMH_sub2"/>
</dbReference>
<dbReference type="InterPro" id="IPR012951">
    <property type="entry name" value="BBE"/>
</dbReference>
<comment type="caution">
    <text evidence="7">The sequence shown here is derived from an EMBL/GenBank/DDBJ whole genome shotgun (WGS) entry which is preliminary data.</text>
</comment>
<dbReference type="PANTHER" id="PTHR42973:SF39">
    <property type="entry name" value="FAD-BINDING PCMH-TYPE DOMAIN-CONTAINING PROTEIN"/>
    <property type="match status" value="1"/>
</dbReference>